<accession>A0AAJ1Q633</accession>
<evidence type="ECO:0008006" key="3">
    <source>
        <dbReference type="Google" id="ProtNLM"/>
    </source>
</evidence>
<gene>
    <name evidence="1" type="ORF">QP433_05775</name>
</gene>
<reference evidence="1" key="1">
    <citation type="submission" date="2023-05" db="EMBL/GenBank/DDBJ databases">
        <title>Cataloging the Phylogenetic Diversity of Human Bladder Bacteria.</title>
        <authorList>
            <person name="Du J."/>
        </authorList>
    </citation>
    <scope>NUCLEOTIDE SEQUENCE</scope>
    <source>
        <strain evidence="1">UMB1231</strain>
    </source>
</reference>
<name>A0AAJ1Q633_9LACT</name>
<evidence type="ECO:0000313" key="2">
    <source>
        <dbReference type="Proteomes" id="UP001229251"/>
    </source>
</evidence>
<dbReference type="Proteomes" id="UP001229251">
    <property type="component" value="Unassembled WGS sequence"/>
</dbReference>
<dbReference type="AlphaFoldDB" id="A0AAJ1Q633"/>
<sequence length="65" mass="7466">MTYTEIIESVLNSDQTSYSIAKAIGIPVQTIDRYRKGSKIDNMKLYIAEKLVAYYMNKQKNTPTD</sequence>
<organism evidence="1 2">
    <name type="scientific">Facklamia hominis</name>
    <dbReference type="NCBI Taxonomy" id="178214"/>
    <lineage>
        <taxon>Bacteria</taxon>
        <taxon>Bacillati</taxon>
        <taxon>Bacillota</taxon>
        <taxon>Bacilli</taxon>
        <taxon>Lactobacillales</taxon>
        <taxon>Aerococcaceae</taxon>
        <taxon>Facklamia</taxon>
    </lineage>
</organism>
<dbReference type="EMBL" id="JASOOE010000009">
    <property type="protein sequence ID" value="MDK7187484.1"/>
    <property type="molecule type" value="Genomic_DNA"/>
</dbReference>
<dbReference type="RefSeq" id="WP_070609993.1">
    <property type="nucleotide sequence ID" value="NZ_JASOOE010000009.1"/>
</dbReference>
<protein>
    <recommendedName>
        <fullName evidence="3">XRE family transcriptional regulator</fullName>
    </recommendedName>
</protein>
<evidence type="ECO:0000313" key="1">
    <source>
        <dbReference type="EMBL" id="MDK7187484.1"/>
    </source>
</evidence>
<proteinExistence type="predicted"/>
<comment type="caution">
    <text evidence="1">The sequence shown here is derived from an EMBL/GenBank/DDBJ whole genome shotgun (WGS) entry which is preliminary data.</text>
</comment>